<dbReference type="GO" id="GO:0006782">
    <property type="term" value="P:protoporphyrinogen IX biosynthetic process"/>
    <property type="evidence" value="ECO:0007669"/>
    <property type="project" value="UniProtKB-UniRule"/>
</dbReference>
<dbReference type="GO" id="GO:0030170">
    <property type="term" value="F:pyridoxal phosphate binding"/>
    <property type="evidence" value="ECO:0007669"/>
    <property type="project" value="UniProtKB-UniRule"/>
</dbReference>
<dbReference type="CDD" id="cd06454">
    <property type="entry name" value="KBL_like"/>
    <property type="match status" value="1"/>
</dbReference>
<evidence type="ECO:0000256" key="4">
    <source>
        <dbReference type="ARBA" id="ARBA00011738"/>
    </source>
</evidence>
<comment type="similarity">
    <text evidence="3 14">Belongs to the class-II pyridoxal-phosphate-dependent aminotransferase family.</text>
</comment>
<dbReference type="AlphaFoldDB" id="A0A0K8MDD6"/>
<reference evidence="17 18" key="1">
    <citation type="submission" date="2015-03" db="EMBL/GenBank/DDBJ databases">
        <title>Caedibacter varicaedens, whole genome shotgun sequence.</title>
        <authorList>
            <person name="Suzuki H."/>
            <person name="Dapper A.L."/>
            <person name="Gibson A.K."/>
            <person name="Jackson C."/>
            <person name="Lee H."/>
            <person name="Pejaver V.R."/>
            <person name="Doak T."/>
            <person name="Lynch M."/>
        </authorList>
    </citation>
    <scope>NUCLEOTIDE SEQUENCE [LARGE SCALE GENOMIC DNA]</scope>
</reference>
<evidence type="ECO:0000256" key="5">
    <source>
        <dbReference type="ARBA" id="ARBA00013257"/>
    </source>
</evidence>
<dbReference type="InterPro" id="IPR015424">
    <property type="entry name" value="PyrdxlP-dep_Trfase"/>
</dbReference>
<keyword evidence="8 15" id="KW-0350">Heme biosynthesis</keyword>
<evidence type="ECO:0000256" key="8">
    <source>
        <dbReference type="ARBA" id="ARBA00023133"/>
    </source>
</evidence>
<organism evidence="17 18">
    <name type="scientific">Caedimonas varicaedens</name>
    <dbReference type="NCBI Taxonomy" id="1629334"/>
    <lineage>
        <taxon>Bacteria</taxon>
        <taxon>Pseudomonadati</taxon>
        <taxon>Pseudomonadota</taxon>
        <taxon>Alphaproteobacteria</taxon>
        <taxon>Holosporales</taxon>
        <taxon>Caedimonadaceae</taxon>
        <taxon>Caedimonas</taxon>
    </lineage>
</organism>
<dbReference type="InterPro" id="IPR010961">
    <property type="entry name" value="4pyrrol_synth_NH2levulA_synth"/>
</dbReference>
<dbReference type="FunFam" id="3.40.640.10:FF:000006">
    <property type="entry name" value="5-aminolevulinate synthase, mitochondrial"/>
    <property type="match status" value="1"/>
</dbReference>
<comment type="pathway">
    <text evidence="2 15">Porphyrin-containing compound metabolism; protoporphyrin-IX biosynthesis; 5-aminolevulinate from glycine: step 1/1.</text>
</comment>
<evidence type="ECO:0000256" key="2">
    <source>
        <dbReference type="ARBA" id="ARBA00005029"/>
    </source>
</evidence>
<dbReference type="EC" id="2.3.1.37" evidence="5 15"/>
<dbReference type="Proteomes" id="UP000036771">
    <property type="component" value="Unassembled WGS sequence"/>
</dbReference>
<dbReference type="NCBIfam" id="TIGR01821">
    <property type="entry name" value="5aminolev_synth"/>
    <property type="match status" value="1"/>
</dbReference>
<gene>
    <name evidence="17" type="primary">hemA</name>
    <name evidence="17" type="ORF">Cva_01218</name>
</gene>
<dbReference type="PANTHER" id="PTHR13693">
    <property type="entry name" value="CLASS II AMINOTRANSFERASE/8-AMINO-7-OXONONANOATE SYNTHASE"/>
    <property type="match status" value="1"/>
</dbReference>
<dbReference type="InterPro" id="IPR015422">
    <property type="entry name" value="PyrdxlP-dep_Trfase_small"/>
</dbReference>
<evidence type="ECO:0000256" key="14">
    <source>
        <dbReference type="RuleBase" id="RU003693"/>
    </source>
</evidence>
<evidence type="ECO:0000256" key="1">
    <source>
        <dbReference type="ARBA" id="ARBA00001933"/>
    </source>
</evidence>
<dbReference type="Gene3D" id="3.90.1150.10">
    <property type="entry name" value="Aspartate Aminotransferase, domain 1"/>
    <property type="match status" value="1"/>
</dbReference>
<evidence type="ECO:0000256" key="6">
    <source>
        <dbReference type="ARBA" id="ARBA00022679"/>
    </source>
</evidence>
<evidence type="ECO:0000256" key="11">
    <source>
        <dbReference type="ARBA" id="ARBA00031945"/>
    </source>
</evidence>
<keyword evidence="6 15" id="KW-0808">Transferase</keyword>
<evidence type="ECO:0000313" key="17">
    <source>
        <dbReference type="EMBL" id="GAO98555.1"/>
    </source>
</evidence>
<evidence type="ECO:0000256" key="15">
    <source>
        <dbReference type="RuleBase" id="RU910713"/>
    </source>
</evidence>
<dbReference type="InterPro" id="IPR050087">
    <property type="entry name" value="AON_synthase_class-II"/>
</dbReference>
<dbReference type="GO" id="GO:0003870">
    <property type="term" value="F:5-aminolevulinate synthase activity"/>
    <property type="evidence" value="ECO:0007669"/>
    <property type="project" value="UniProtKB-EC"/>
</dbReference>
<evidence type="ECO:0000313" key="18">
    <source>
        <dbReference type="Proteomes" id="UP000036771"/>
    </source>
</evidence>
<protein>
    <recommendedName>
        <fullName evidence="5 15">5-aminolevulinate synthase</fullName>
        <ecNumber evidence="5 15">2.3.1.37</ecNumber>
    </recommendedName>
    <alternativeName>
        <fullName evidence="10 15">5-aminolevulinic acid synthase</fullName>
    </alternativeName>
    <alternativeName>
        <fullName evidence="11 15">Delta-ALA synthase</fullName>
    </alternativeName>
    <alternativeName>
        <fullName evidence="12 15">Delta-aminolevulinate synthase</fullName>
    </alternativeName>
</protein>
<keyword evidence="18" id="KW-1185">Reference proteome</keyword>
<comment type="caution">
    <text evidence="17">The sequence shown here is derived from an EMBL/GenBank/DDBJ whole genome shotgun (WGS) entry which is preliminary data.</text>
</comment>
<evidence type="ECO:0000256" key="13">
    <source>
        <dbReference type="ARBA" id="ARBA00047654"/>
    </source>
</evidence>
<evidence type="ECO:0000256" key="12">
    <source>
        <dbReference type="ARBA" id="ARBA00032773"/>
    </source>
</evidence>
<evidence type="ECO:0000259" key="16">
    <source>
        <dbReference type="Pfam" id="PF00155"/>
    </source>
</evidence>
<comment type="catalytic activity">
    <reaction evidence="13 15">
        <text>succinyl-CoA + glycine + H(+) = 5-aminolevulinate + CO2 + CoA</text>
        <dbReference type="Rhea" id="RHEA:12921"/>
        <dbReference type="ChEBI" id="CHEBI:15378"/>
        <dbReference type="ChEBI" id="CHEBI:16526"/>
        <dbReference type="ChEBI" id="CHEBI:57287"/>
        <dbReference type="ChEBI" id="CHEBI:57292"/>
        <dbReference type="ChEBI" id="CHEBI:57305"/>
        <dbReference type="ChEBI" id="CHEBI:356416"/>
        <dbReference type="EC" id="2.3.1.37"/>
    </reaction>
</comment>
<sequence>MNTTLKVINDMDYWNFFNASLTKMKSEGRYRIFQSLERCVGEFPYAMRQTSNGTQKTIIWCGNDYLGMGQNPDVIASMIETIQRIGAGSGGTRNISGTTNPHVFLEEEIATLHDQEAALVFTSGYVANETTLATLGSALPGCVILSDAHNHASMIEGIRHSKAEKIIFKHNDYGDLESHLQKIDPVRPKIVAFESIYSMEGDIAPIQELAEVSKKYNALVYLDEVHGVGMYGHKGGGIAQMRKISHLIDITQGTLGKAYGLMGGYIAGKAPLIDFVRSMAPGFIFTTSLPPSIVAGAVTSIQHLKQSRIERECHQSNAAYLKKKLEQTQIPYLESESHIVPVIVGDAKICKEVAKKLLNDYDIYVQPINYPTVPMGTERLRLTPSALHTFEMIDELVEALTAIWDAMSLKKAA</sequence>
<dbReference type="SUPFAM" id="SSF53383">
    <property type="entry name" value="PLP-dependent transferases"/>
    <property type="match status" value="1"/>
</dbReference>
<feature type="domain" description="Aminotransferase class I/classII large" evidence="16">
    <location>
        <begin position="57"/>
        <end position="400"/>
    </location>
</feature>
<dbReference type="InterPro" id="IPR001917">
    <property type="entry name" value="Aminotrans_II_pyridoxalP_BS"/>
</dbReference>
<evidence type="ECO:0000256" key="9">
    <source>
        <dbReference type="ARBA" id="ARBA00023315"/>
    </source>
</evidence>
<dbReference type="Pfam" id="PF00155">
    <property type="entry name" value="Aminotran_1_2"/>
    <property type="match status" value="1"/>
</dbReference>
<keyword evidence="9 15" id="KW-0012">Acyltransferase</keyword>
<evidence type="ECO:0000256" key="3">
    <source>
        <dbReference type="ARBA" id="ARBA00008392"/>
    </source>
</evidence>
<accession>A0A0K8MDD6</accession>
<dbReference type="PROSITE" id="PS00599">
    <property type="entry name" value="AA_TRANSFER_CLASS_2"/>
    <property type="match status" value="1"/>
</dbReference>
<dbReference type="Gene3D" id="3.40.640.10">
    <property type="entry name" value="Type I PLP-dependent aspartate aminotransferase-like (Major domain)"/>
    <property type="match status" value="1"/>
</dbReference>
<dbReference type="InterPro" id="IPR015421">
    <property type="entry name" value="PyrdxlP-dep_Trfase_major"/>
</dbReference>
<dbReference type="STRING" id="1629334.Cva_01218"/>
<dbReference type="EMBL" id="BBVC01000067">
    <property type="protein sequence ID" value="GAO98555.1"/>
    <property type="molecule type" value="Genomic_DNA"/>
</dbReference>
<evidence type="ECO:0000256" key="10">
    <source>
        <dbReference type="ARBA" id="ARBA00031691"/>
    </source>
</evidence>
<dbReference type="InterPro" id="IPR004839">
    <property type="entry name" value="Aminotransferase_I/II_large"/>
</dbReference>
<evidence type="ECO:0000256" key="7">
    <source>
        <dbReference type="ARBA" id="ARBA00022898"/>
    </source>
</evidence>
<dbReference type="PANTHER" id="PTHR13693:SF102">
    <property type="entry name" value="2-AMINO-3-KETOBUTYRATE COENZYME A LIGASE, MITOCHONDRIAL"/>
    <property type="match status" value="1"/>
</dbReference>
<keyword evidence="7 14" id="KW-0663">Pyridoxal phosphate</keyword>
<name>A0A0K8MDD6_9PROT</name>
<dbReference type="UniPathway" id="UPA00251">
    <property type="reaction ID" value="UER00375"/>
</dbReference>
<proteinExistence type="inferred from homology"/>
<comment type="subunit">
    <text evidence="4">Homodimer.</text>
</comment>
<comment type="cofactor">
    <cofactor evidence="1 14">
        <name>pyridoxal 5'-phosphate</name>
        <dbReference type="ChEBI" id="CHEBI:597326"/>
    </cofactor>
</comment>